<evidence type="ECO:0000313" key="4">
    <source>
        <dbReference type="Proteomes" id="UP000466431"/>
    </source>
</evidence>
<dbReference type="Pfam" id="PF13473">
    <property type="entry name" value="Cupredoxin_1"/>
    <property type="match status" value="1"/>
</dbReference>
<evidence type="ECO:0000313" key="3">
    <source>
        <dbReference type="EMBL" id="BBY44051.1"/>
    </source>
</evidence>
<dbReference type="PROSITE" id="PS51257">
    <property type="entry name" value="PROKAR_LIPOPROTEIN"/>
    <property type="match status" value="1"/>
</dbReference>
<dbReference type="AlphaFoldDB" id="A0A1X0C0G1"/>
<dbReference type="EMBL" id="AP022591">
    <property type="protein sequence ID" value="BBY44051.1"/>
    <property type="molecule type" value="Genomic_DNA"/>
</dbReference>
<dbReference type="KEGG" id="mcee:MCEL_23460"/>
<dbReference type="InterPro" id="IPR028096">
    <property type="entry name" value="EfeO_Cupredoxin"/>
</dbReference>
<dbReference type="OrthoDB" id="574459at2"/>
<reference evidence="3 4" key="1">
    <citation type="journal article" date="2019" name="Emerg. Microbes Infect.">
        <title>Comprehensive subspecies identification of 175 nontuberculous mycobacteria species based on 7547 genomic profiles.</title>
        <authorList>
            <person name="Matsumoto Y."/>
            <person name="Kinjo T."/>
            <person name="Motooka D."/>
            <person name="Nabeya D."/>
            <person name="Jung N."/>
            <person name="Uechi K."/>
            <person name="Horii T."/>
            <person name="Iida T."/>
            <person name="Fujita J."/>
            <person name="Nakamura S."/>
        </authorList>
    </citation>
    <scope>NUCLEOTIDE SEQUENCE [LARGE SCALE GENOMIC DNA]</scope>
    <source>
        <strain evidence="3 4">JCM 18439</strain>
    </source>
</reference>
<dbReference type="InterPro" id="IPR008972">
    <property type="entry name" value="Cupredoxin"/>
</dbReference>
<keyword evidence="2" id="KW-0732">Signal</keyword>
<accession>A0A1X0C0G1</accession>
<feature type="signal peptide" evidence="2">
    <location>
        <begin position="1"/>
        <end position="20"/>
    </location>
</feature>
<organism evidence="3 4">
    <name type="scientific">Mycolicibacterium celeriflavum</name>
    <name type="common">Mycobacterium celeriflavum</name>
    <dbReference type="NCBI Taxonomy" id="1249101"/>
    <lineage>
        <taxon>Bacteria</taxon>
        <taxon>Bacillati</taxon>
        <taxon>Actinomycetota</taxon>
        <taxon>Actinomycetes</taxon>
        <taxon>Mycobacteriales</taxon>
        <taxon>Mycobacteriaceae</taxon>
        <taxon>Mycolicibacterium</taxon>
    </lineage>
</organism>
<gene>
    <name evidence="3" type="ORF">MCEL_23460</name>
</gene>
<dbReference type="SUPFAM" id="SSF49503">
    <property type="entry name" value="Cupredoxins"/>
    <property type="match status" value="1"/>
</dbReference>
<feature type="region of interest" description="Disordered" evidence="1">
    <location>
        <begin position="29"/>
        <end position="55"/>
    </location>
</feature>
<dbReference type="Proteomes" id="UP000466431">
    <property type="component" value="Chromosome"/>
</dbReference>
<evidence type="ECO:0000256" key="1">
    <source>
        <dbReference type="SAM" id="MobiDB-lite"/>
    </source>
</evidence>
<sequence length="136" mass="13756">MTRHVATLLLSAVLTGSVLIACGGDDSSAPTNTGGQSPAAEAPYTPSPTTPKPAGTEIVITDYTFAVPPSVKPGERITIVNKADGAHSVTADQGNLFDVRVSGGGGTSTMLAPAQPGSYAFHCKYHANMAGTLTVQ</sequence>
<dbReference type="Gene3D" id="2.60.40.420">
    <property type="entry name" value="Cupredoxins - blue copper proteins"/>
    <property type="match status" value="1"/>
</dbReference>
<name>A0A1X0C0G1_MYCCF</name>
<proteinExistence type="predicted"/>
<evidence type="ECO:0000256" key="2">
    <source>
        <dbReference type="SAM" id="SignalP"/>
    </source>
</evidence>
<protein>
    <submittedName>
        <fullName evidence="3">Uncharacterized protein</fullName>
    </submittedName>
</protein>
<keyword evidence="4" id="KW-1185">Reference proteome</keyword>
<feature type="chain" id="PRO_5043310205" evidence="2">
    <location>
        <begin position="21"/>
        <end position="136"/>
    </location>
</feature>
<dbReference type="RefSeq" id="WP_067217760.1">
    <property type="nucleotide sequence ID" value="NZ_AP022591.1"/>
</dbReference>
<dbReference type="STRING" id="1249101.BST21_07195"/>